<evidence type="ECO:0000313" key="3">
    <source>
        <dbReference type="EMBL" id="KAL3731235.1"/>
    </source>
</evidence>
<dbReference type="SUPFAM" id="SSF47699">
    <property type="entry name" value="Bifunctional inhibitor/lipid-transfer protein/seed storage 2S albumin"/>
    <property type="match status" value="1"/>
</dbReference>
<feature type="chain" id="PRO_5044787490" description="Bifunctional inhibitor/plant lipid transfer protein/seed storage helical domain-containing protein" evidence="1">
    <location>
        <begin position="32"/>
        <end position="151"/>
    </location>
</feature>
<keyword evidence="4" id="KW-1185">Reference proteome</keyword>
<dbReference type="PANTHER" id="PTHR33122">
    <property type="entry name" value="LIPID BINDING PROTEIN-RELATED"/>
    <property type="match status" value="1"/>
</dbReference>
<reference evidence="3 4" key="1">
    <citation type="submission" date="2024-11" db="EMBL/GenBank/DDBJ databases">
        <title>Chromosome-level genome assembly of Eucalyptus globulus Labill. provides insights into its genome evolution.</title>
        <authorList>
            <person name="Li X."/>
        </authorList>
    </citation>
    <scope>NUCLEOTIDE SEQUENCE [LARGE SCALE GENOMIC DNA]</scope>
    <source>
        <strain evidence="3">CL2024</strain>
        <tissue evidence="3">Fresh tender leaves</tissue>
    </source>
</reference>
<dbReference type="AlphaFoldDB" id="A0ABD3K6E6"/>
<sequence length="151" mass="15928">MAHNSRVTMFVPLSILMVLVISNGLVQKASAAGECRRTPIGSAAASLTKVPPACRTKVNALIGTSPRCLCAVLLSPLAKQAGIMPATAISIPKRCNIKNRPAGKKCVSEYTVPRAINAKPDNLGGGCQSNGLRKLEIYQTNLVNIKGPFFV</sequence>
<dbReference type="Proteomes" id="UP001634007">
    <property type="component" value="Unassembled WGS sequence"/>
</dbReference>
<comment type="caution">
    <text evidence="3">The sequence shown here is derived from an EMBL/GenBank/DDBJ whole genome shotgun (WGS) entry which is preliminary data.</text>
</comment>
<organism evidence="3 4">
    <name type="scientific">Eucalyptus globulus</name>
    <name type="common">Tasmanian blue gum</name>
    <dbReference type="NCBI Taxonomy" id="34317"/>
    <lineage>
        <taxon>Eukaryota</taxon>
        <taxon>Viridiplantae</taxon>
        <taxon>Streptophyta</taxon>
        <taxon>Embryophyta</taxon>
        <taxon>Tracheophyta</taxon>
        <taxon>Spermatophyta</taxon>
        <taxon>Magnoliopsida</taxon>
        <taxon>eudicotyledons</taxon>
        <taxon>Gunneridae</taxon>
        <taxon>Pentapetalae</taxon>
        <taxon>rosids</taxon>
        <taxon>malvids</taxon>
        <taxon>Myrtales</taxon>
        <taxon>Myrtaceae</taxon>
        <taxon>Myrtoideae</taxon>
        <taxon>Eucalypteae</taxon>
        <taxon>Eucalyptus</taxon>
    </lineage>
</organism>
<name>A0ABD3K6E6_EUCGL</name>
<feature type="domain" description="Bifunctional inhibitor/plant lipid transfer protein/seed storage helical" evidence="2">
    <location>
        <begin position="33"/>
        <end position="106"/>
    </location>
</feature>
<evidence type="ECO:0000313" key="4">
    <source>
        <dbReference type="Proteomes" id="UP001634007"/>
    </source>
</evidence>
<dbReference type="InterPro" id="IPR036312">
    <property type="entry name" value="Bifun_inhib/LTP/seed_sf"/>
</dbReference>
<dbReference type="PANTHER" id="PTHR33122:SF13">
    <property type="entry name" value="BIFUNCTIONAL INHIBITOR_LIPID-TRANSFER PROTEIN_SEED STORAGE 2S ALBUMIN SUPERFAMILY PROTEIN"/>
    <property type="match status" value="1"/>
</dbReference>
<feature type="signal peptide" evidence="1">
    <location>
        <begin position="1"/>
        <end position="31"/>
    </location>
</feature>
<evidence type="ECO:0000256" key="1">
    <source>
        <dbReference type="SAM" id="SignalP"/>
    </source>
</evidence>
<dbReference type="CDD" id="cd00010">
    <property type="entry name" value="AAI_LTSS"/>
    <property type="match status" value="1"/>
</dbReference>
<protein>
    <recommendedName>
        <fullName evidence="2">Bifunctional inhibitor/plant lipid transfer protein/seed storage helical domain-containing protein</fullName>
    </recommendedName>
</protein>
<dbReference type="Gene3D" id="1.10.110.10">
    <property type="entry name" value="Plant lipid-transfer and hydrophobic proteins"/>
    <property type="match status" value="1"/>
</dbReference>
<evidence type="ECO:0000259" key="2">
    <source>
        <dbReference type="Pfam" id="PF14368"/>
    </source>
</evidence>
<gene>
    <name evidence="3" type="ORF">ACJRO7_028156</name>
</gene>
<keyword evidence="1" id="KW-0732">Signal</keyword>
<dbReference type="Pfam" id="PF14368">
    <property type="entry name" value="LTP_2"/>
    <property type="match status" value="1"/>
</dbReference>
<proteinExistence type="predicted"/>
<dbReference type="EMBL" id="JBJKBG010000007">
    <property type="protein sequence ID" value="KAL3731235.1"/>
    <property type="molecule type" value="Genomic_DNA"/>
</dbReference>
<accession>A0ABD3K6E6</accession>
<dbReference type="InterPro" id="IPR016140">
    <property type="entry name" value="Bifunc_inhib/LTP/seed_store"/>
</dbReference>
<dbReference type="InterPro" id="IPR039265">
    <property type="entry name" value="DIR1-like"/>
</dbReference>